<feature type="region of interest" description="Disordered" evidence="1">
    <location>
        <begin position="1"/>
        <end position="22"/>
    </location>
</feature>
<evidence type="ECO:0000313" key="3">
    <source>
        <dbReference type="EMBL" id="SNX87690.1"/>
    </source>
</evidence>
<keyword evidence="4" id="KW-1185">Reference proteome</keyword>
<protein>
    <recommendedName>
        <fullName evidence="2">SET domain-containing protein</fullName>
    </recommendedName>
</protein>
<sequence>MMTSNPTSSLPASDSETTYQGHLTAGDGALASRLHKPTHPSLVQVIFNNGSYNSHLISLQNFSKGDLITPFAPHADFAKTKSYSTVQTGKDTHIELNSDLLYCNHSCDPNVAFVIGDAKDKTTWKARAEKEIKKGDILTFFYPSTEWQMSQPFDCACGSSTHCLGKIDGAHSIAVETLTKYFVNQHILQLKRQQVEVNKSTTLSAHQKEEQLKLLSK</sequence>
<proteinExistence type="predicted"/>
<reference evidence="3" key="1">
    <citation type="submission" date="2023-10" db="EMBL/GenBank/DDBJ databases">
        <authorList>
            <person name="Guldener U."/>
        </authorList>
    </citation>
    <scope>NUCLEOTIDE SEQUENCE</scope>
    <source>
        <strain evidence="3">Mp4</strain>
    </source>
</reference>
<dbReference type="PANTHER" id="PTHR12350">
    <property type="entry name" value="HISTONE-LYSINE N-METHYLTRANSFERASE-RELATED"/>
    <property type="match status" value="1"/>
</dbReference>
<gene>
    <name evidence="3" type="ORF">MEPE_06400</name>
</gene>
<dbReference type="PANTHER" id="PTHR12350:SF19">
    <property type="entry name" value="SET DOMAIN-CONTAINING PROTEIN"/>
    <property type="match status" value="1"/>
</dbReference>
<organism evidence="3 4">
    <name type="scientific">Melanopsichium pennsylvanicum</name>
    <dbReference type="NCBI Taxonomy" id="63383"/>
    <lineage>
        <taxon>Eukaryota</taxon>
        <taxon>Fungi</taxon>
        <taxon>Dikarya</taxon>
        <taxon>Basidiomycota</taxon>
        <taxon>Ustilaginomycotina</taxon>
        <taxon>Ustilaginomycetes</taxon>
        <taxon>Ustilaginales</taxon>
        <taxon>Ustilaginaceae</taxon>
        <taxon>Melanopsichium</taxon>
    </lineage>
</organism>
<name>A0AAJ5C869_9BASI</name>
<dbReference type="EMBL" id="OAPG01000020">
    <property type="protein sequence ID" value="SNX87690.1"/>
    <property type="molecule type" value="Genomic_DNA"/>
</dbReference>
<dbReference type="InterPro" id="IPR046341">
    <property type="entry name" value="SET_dom_sf"/>
</dbReference>
<comment type="caution">
    <text evidence="3">The sequence shown here is derived from an EMBL/GenBank/DDBJ whole genome shotgun (WGS) entry which is preliminary data.</text>
</comment>
<feature type="compositionally biased region" description="Polar residues" evidence="1">
    <location>
        <begin position="1"/>
        <end position="21"/>
    </location>
</feature>
<evidence type="ECO:0000313" key="4">
    <source>
        <dbReference type="Proteomes" id="UP001294444"/>
    </source>
</evidence>
<accession>A0AAJ5C869</accession>
<feature type="domain" description="SET" evidence="2">
    <location>
        <begin position="91"/>
        <end position="142"/>
    </location>
</feature>
<dbReference type="SUPFAM" id="SSF82199">
    <property type="entry name" value="SET domain"/>
    <property type="match status" value="1"/>
</dbReference>
<dbReference type="Proteomes" id="UP001294444">
    <property type="component" value="Unassembled WGS sequence"/>
</dbReference>
<dbReference type="Pfam" id="PF00856">
    <property type="entry name" value="SET"/>
    <property type="match status" value="1"/>
</dbReference>
<dbReference type="AlphaFoldDB" id="A0AAJ5C869"/>
<dbReference type="Gene3D" id="2.170.270.10">
    <property type="entry name" value="SET domain"/>
    <property type="match status" value="1"/>
</dbReference>
<evidence type="ECO:0000256" key="1">
    <source>
        <dbReference type="SAM" id="MobiDB-lite"/>
    </source>
</evidence>
<evidence type="ECO:0000259" key="2">
    <source>
        <dbReference type="Pfam" id="PF00856"/>
    </source>
</evidence>
<dbReference type="InterPro" id="IPR001214">
    <property type="entry name" value="SET_dom"/>
</dbReference>
<dbReference type="InterPro" id="IPR053201">
    <property type="entry name" value="Flavunoidine_N-MTase"/>
</dbReference>